<evidence type="ECO:0000313" key="1">
    <source>
        <dbReference type="EMBL" id="CAI0396472.1"/>
    </source>
</evidence>
<organism evidence="1 2">
    <name type="scientific">Linum tenue</name>
    <dbReference type="NCBI Taxonomy" id="586396"/>
    <lineage>
        <taxon>Eukaryota</taxon>
        <taxon>Viridiplantae</taxon>
        <taxon>Streptophyta</taxon>
        <taxon>Embryophyta</taxon>
        <taxon>Tracheophyta</taxon>
        <taxon>Spermatophyta</taxon>
        <taxon>Magnoliopsida</taxon>
        <taxon>eudicotyledons</taxon>
        <taxon>Gunneridae</taxon>
        <taxon>Pentapetalae</taxon>
        <taxon>rosids</taxon>
        <taxon>fabids</taxon>
        <taxon>Malpighiales</taxon>
        <taxon>Linaceae</taxon>
        <taxon>Linum</taxon>
    </lineage>
</organism>
<proteinExistence type="predicted"/>
<protein>
    <submittedName>
        <fullName evidence="1">Uncharacterized protein</fullName>
    </submittedName>
</protein>
<sequence>MRAMKEYAIVIRENVAAGGYSRKTEEGFRDVVDKMLDEFKEKAKDFGLEGGDKNIMHVRGIVELHHQEIEILHELLTAEEVVEMARQGEKHKSEDDEYLMKVIVMKVMKEYTMKDQRKCGGGSLLPKSGRRI</sequence>
<dbReference type="Proteomes" id="UP001154282">
    <property type="component" value="Unassembled WGS sequence"/>
</dbReference>
<keyword evidence="2" id="KW-1185">Reference proteome</keyword>
<dbReference type="AlphaFoldDB" id="A0AAV0IHN4"/>
<accession>A0AAV0IHN4</accession>
<dbReference type="EMBL" id="CAMGYJ010000003">
    <property type="protein sequence ID" value="CAI0396472.1"/>
    <property type="molecule type" value="Genomic_DNA"/>
</dbReference>
<reference evidence="1" key="1">
    <citation type="submission" date="2022-08" db="EMBL/GenBank/DDBJ databases">
        <authorList>
            <person name="Gutierrez-Valencia J."/>
        </authorList>
    </citation>
    <scope>NUCLEOTIDE SEQUENCE</scope>
</reference>
<evidence type="ECO:0000313" key="2">
    <source>
        <dbReference type="Proteomes" id="UP001154282"/>
    </source>
</evidence>
<comment type="caution">
    <text evidence="1">The sequence shown here is derived from an EMBL/GenBank/DDBJ whole genome shotgun (WGS) entry which is preliminary data.</text>
</comment>
<name>A0AAV0IHN4_9ROSI</name>
<gene>
    <name evidence="1" type="ORF">LITE_LOCUS9138</name>
</gene>